<proteinExistence type="predicted"/>
<dbReference type="AlphaFoldDB" id="A0A0C2CWZ2"/>
<keyword evidence="2" id="KW-0378">Hydrolase</keyword>
<dbReference type="Gene3D" id="3.40.50.1820">
    <property type="entry name" value="alpha/beta hydrolase"/>
    <property type="match status" value="1"/>
</dbReference>
<dbReference type="EC" id="3.1.1.47" evidence="1"/>
<name>A0A0C2CWZ2_9BILA</name>
<evidence type="ECO:0000256" key="1">
    <source>
        <dbReference type="ARBA" id="ARBA00013201"/>
    </source>
</evidence>
<gene>
    <name evidence="5" type="ORF">ANCDUO_15507</name>
</gene>
<dbReference type="Pfam" id="PF03403">
    <property type="entry name" value="PAF-AH_p_II"/>
    <property type="match status" value="1"/>
</dbReference>
<accession>A0A0C2CWZ2</accession>
<keyword evidence="4" id="KW-0443">Lipid metabolism</keyword>
<reference evidence="5 6" key="1">
    <citation type="submission" date="2013-12" db="EMBL/GenBank/DDBJ databases">
        <title>Draft genome of the parsitic nematode Ancylostoma duodenale.</title>
        <authorList>
            <person name="Mitreva M."/>
        </authorList>
    </citation>
    <scope>NUCLEOTIDE SEQUENCE [LARGE SCALE GENOMIC DNA]</scope>
    <source>
        <strain evidence="5 6">Zhejiang</strain>
    </source>
</reference>
<evidence type="ECO:0000313" key="6">
    <source>
        <dbReference type="Proteomes" id="UP000054047"/>
    </source>
</evidence>
<evidence type="ECO:0000256" key="2">
    <source>
        <dbReference type="ARBA" id="ARBA00022801"/>
    </source>
</evidence>
<keyword evidence="6" id="KW-1185">Reference proteome</keyword>
<sequence length="139" mass="15951">AAVVLDGWLYPLESGHYERASQPTLFLNAGKWQYAENLERMAKLRNVTEKPMFTLRDAEHQTFTDFPFLVNSFIGRRMKLHGETPPETSMEAIVDITVAFLNRDQDADVELTRLVQDKYQGFIVNGFPSHLVNSKPNHL</sequence>
<evidence type="ECO:0000313" key="5">
    <source>
        <dbReference type="EMBL" id="KIH54347.1"/>
    </source>
</evidence>
<dbReference type="GO" id="GO:0003847">
    <property type="term" value="F:1-alkyl-2-acetylglycerophosphocholine esterase activity"/>
    <property type="evidence" value="ECO:0007669"/>
    <property type="project" value="UniProtKB-EC"/>
</dbReference>
<evidence type="ECO:0000256" key="3">
    <source>
        <dbReference type="ARBA" id="ARBA00022963"/>
    </source>
</evidence>
<evidence type="ECO:0000256" key="4">
    <source>
        <dbReference type="ARBA" id="ARBA00023098"/>
    </source>
</evidence>
<dbReference type="PANTHER" id="PTHR10272">
    <property type="entry name" value="PLATELET-ACTIVATING FACTOR ACETYLHYDROLASE"/>
    <property type="match status" value="1"/>
</dbReference>
<dbReference type="PANTHER" id="PTHR10272:SF0">
    <property type="entry name" value="PLATELET-ACTIVATING FACTOR ACETYLHYDROLASE"/>
    <property type="match status" value="1"/>
</dbReference>
<dbReference type="Proteomes" id="UP000054047">
    <property type="component" value="Unassembled WGS sequence"/>
</dbReference>
<feature type="non-terminal residue" evidence="5">
    <location>
        <position position="1"/>
    </location>
</feature>
<protein>
    <recommendedName>
        <fullName evidence="1">1-alkyl-2-acetylglycerophosphocholine esterase</fullName>
        <ecNumber evidence="1">3.1.1.47</ecNumber>
    </recommendedName>
</protein>
<dbReference type="GO" id="GO:0016042">
    <property type="term" value="P:lipid catabolic process"/>
    <property type="evidence" value="ECO:0007669"/>
    <property type="project" value="UniProtKB-KW"/>
</dbReference>
<keyword evidence="3" id="KW-0442">Lipid degradation</keyword>
<dbReference type="InterPro" id="IPR029058">
    <property type="entry name" value="AB_hydrolase_fold"/>
</dbReference>
<organism evidence="5 6">
    <name type="scientific">Ancylostoma duodenale</name>
    <dbReference type="NCBI Taxonomy" id="51022"/>
    <lineage>
        <taxon>Eukaryota</taxon>
        <taxon>Metazoa</taxon>
        <taxon>Ecdysozoa</taxon>
        <taxon>Nematoda</taxon>
        <taxon>Chromadorea</taxon>
        <taxon>Rhabditida</taxon>
        <taxon>Rhabditina</taxon>
        <taxon>Rhabditomorpha</taxon>
        <taxon>Strongyloidea</taxon>
        <taxon>Ancylostomatidae</taxon>
        <taxon>Ancylostomatinae</taxon>
        <taxon>Ancylostoma</taxon>
    </lineage>
</organism>
<dbReference type="EMBL" id="KN739237">
    <property type="protein sequence ID" value="KIH54347.1"/>
    <property type="molecule type" value="Genomic_DNA"/>
</dbReference>
<dbReference type="OrthoDB" id="2363873at2759"/>